<comment type="caution">
    <text evidence="2">The sequence shown here is derived from an EMBL/GenBank/DDBJ whole genome shotgun (WGS) entry which is preliminary data.</text>
</comment>
<dbReference type="EMBL" id="BKCJ010003582">
    <property type="protein sequence ID" value="GEU55972.1"/>
    <property type="molecule type" value="Genomic_DNA"/>
</dbReference>
<feature type="region of interest" description="Disordered" evidence="1">
    <location>
        <begin position="400"/>
        <end position="478"/>
    </location>
</feature>
<protein>
    <submittedName>
        <fullName evidence="2">Uncharacterized protein</fullName>
    </submittedName>
</protein>
<dbReference type="AlphaFoldDB" id="A0A6L2L5J2"/>
<gene>
    <name evidence="2" type="ORF">Tci_027950</name>
</gene>
<feature type="region of interest" description="Disordered" evidence="1">
    <location>
        <begin position="159"/>
        <end position="257"/>
    </location>
</feature>
<name>A0A6L2L5J2_TANCI</name>
<feature type="compositionally biased region" description="Basic residues" evidence="1">
    <location>
        <begin position="445"/>
        <end position="455"/>
    </location>
</feature>
<feature type="compositionally biased region" description="Polar residues" evidence="1">
    <location>
        <begin position="244"/>
        <end position="257"/>
    </location>
</feature>
<accession>A0A6L2L5J2</accession>
<feature type="compositionally biased region" description="Low complexity" evidence="1">
    <location>
        <begin position="417"/>
        <end position="430"/>
    </location>
</feature>
<sequence length="623" mass="70203">MENQEQNPLQQEQPFVAAKQVGFNHKDIILNIKNKVSSLYPEHNNKDYFKCVSDFISKWCLRKPFTRSPNMYKDYLVEFWYSAKALENSKVSFSIPTSGIFREVGVNTFRNAIGAHYLPHSSKYVAPPSIDVVRKLFLTIGYEEEVSAKETLRKSLLPPRWRGYHHQAKEEKKGTAPKTSSKDENVSQGTKPGAQTGHKKPLTSSKQPFVSSKEATKGGSSKAPTGCDALVNSTTEVDPRLSAPNDSIPQQQGMDEGTKNTSYDHIFVGLKNQVHNLEIELPRDLKEIPPKLKDFTKTVTSLTSQVVELKTLKWELPSKFLVLTSQVKMVQAKLKTLKALLSLLNKDTNALNQFAQVITSKITEGDSVPSAGQAGTQPAEGEKNTNQAVISQLFQKRAEKENLNKQQPKPTTPPTTPIITTTTTQMQSPFPQSPPKGSSQTEGKHIKKDKGKKALSSKEAVKESNESDSDNDETHLSGSMVESCRIKKVKKFDFVTEDGKHIHLTKEQINQQKKIEEEAKAVTAKRESEVRKDELIDLFGPEVVNKYYNDKLKYDRYCDKMVNRRALSRITNYDVLTRKVQLYSKCKKEDGTSEIIPNFKANDLHLGKWREVMKACPNRTRKG</sequence>
<proteinExistence type="predicted"/>
<feature type="region of interest" description="Disordered" evidence="1">
    <location>
        <begin position="365"/>
        <end position="385"/>
    </location>
</feature>
<organism evidence="2">
    <name type="scientific">Tanacetum cinerariifolium</name>
    <name type="common">Dalmatian daisy</name>
    <name type="synonym">Chrysanthemum cinerariifolium</name>
    <dbReference type="NCBI Taxonomy" id="118510"/>
    <lineage>
        <taxon>Eukaryota</taxon>
        <taxon>Viridiplantae</taxon>
        <taxon>Streptophyta</taxon>
        <taxon>Embryophyta</taxon>
        <taxon>Tracheophyta</taxon>
        <taxon>Spermatophyta</taxon>
        <taxon>Magnoliopsida</taxon>
        <taxon>eudicotyledons</taxon>
        <taxon>Gunneridae</taxon>
        <taxon>Pentapetalae</taxon>
        <taxon>asterids</taxon>
        <taxon>campanulids</taxon>
        <taxon>Asterales</taxon>
        <taxon>Asteraceae</taxon>
        <taxon>Asteroideae</taxon>
        <taxon>Anthemideae</taxon>
        <taxon>Anthemidinae</taxon>
        <taxon>Tanacetum</taxon>
    </lineage>
</organism>
<evidence type="ECO:0000313" key="2">
    <source>
        <dbReference type="EMBL" id="GEU55972.1"/>
    </source>
</evidence>
<evidence type="ECO:0000256" key="1">
    <source>
        <dbReference type="SAM" id="MobiDB-lite"/>
    </source>
</evidence>
<reference evidence="2" key="1">
    <citation type="journal article" date="2019" name="Sci. Rep.">
        <title>Draft genome of Tanacetum cinerariifolium, the natural source of mosquito coil.</title>
        <authorList>
            <person name="Yamashiro T."/>
            <person name="Shiraishi A."/>
            <person name="Satake H."/>
            <person name="Nakayama K."/>
        </authorList>
    </citation>
    <scope>NUCLEOTIDE SEQUENCE</scope>
</reference>
<feature type="compositionally biased region" description="Basic and acidic residues" evidence="1">
    <location>
        <begin position="167"/>
        <end position="185"/>
    </location>
</feature>